<sequence>MGGSSSKSLAKSSCCRIAHCQCGCESASQRSNKLQHRHQSWNAKAAYTLLGRVVTMAALIAALMLSTAAGYSSPRAPVVAGNWKMNPSTSAEAVALAEALEAVDGREVVVFPPTCYLDAVATKANKNVALGAQDVCVLAESGAYTGAVSLPMLKSMPRVDYVLCGHSERRSLFSDDDDAIRAKVRGALDAGFAAMLCIGETQQEYELGVTDDVCALQLAKALEGVTAAEMANIVVAYEPVWAIGTGLVCPADVAQRVHSSIRQRLRATYDSSVADSCRILYGGSVNPSVIDGLMRQSDIDGVLVGGASLDAATFGQIASFHTGWWRTRSFLKKVFRR</sequence>
<dbReference type="InterPro" id="IPR035990">
    <property type="entry name" value="TIM_sf"/>
</dbReference>
<evidence type="ECO:0000313" key="14">
    <source>
        <dbReference type="Proteomes" id="UP000789595"/>
    </source>
</evidence>
<dbReference type="HAMAP" id="MF_00147_B">
    <property type="entry name" value="TIM_B"/>
    <property type="match status" value="1"/>
</dbReference>
<dbReference type="FunFam" id="3.20.20.70:FF:000016">
    <property type="entry name" value="Triosephosphate isomerase"/>
    <property type="match status" value="1"/>
</dbReference>
<evidence type="ECO:0000256" key="10">
    <source>
        <dbReference type="ARBA" id="ARBA00056661"/>
    </source>
</evidence>
<gene>
    <name evidence="13" type="ORF">PECAL_3P02180</name>
</gene>
<evidence type="ECO:0000256" key="3">
    <source>
        <dbReference type="ARBA" id="ARBA00007422"/>
    </source>
</evidence>
<dbReference type="GO" id="GO:0006096">
    <property type="term" value="P:glycolytic process"/>
    <property type="evidence" value="ECO:0007669"/>
    <property type="project" value="UniProtKB-UniPathway"/>
</dbReference>
<dbReference type="GO" id="GO:0006094">
    <property type="term" value="P:gluconeogenesis"/>
    <property type="evidence" value="ECO:0007669"/>
    <property type="project" value="UniProtKB-UniPathway"/>
</dbReference>
<evidence type="ECO:0000256" key="12">
    <source>
        <dbReference type="SAM" id="Phobius"/>
    </source>
</evidence>
<evidence type="ECO:0000256" key="9">
    <source>
        <dbReference type="ARBA" id="ARBA00052432"/>
    </source>
</evidence>
<dbReference type="GO" id="GO:0004807">
    <property type="term" value="F:triose-phosphate isomerase activity"/>
    <property type="evidence" value="ECO:0007669"/>
    <property type="project" value="UniProtKB-EC"/>
</dbReference>
<evidence type="ECO:0000256" key="4">
    <source>
        <dbReference type="ARBA" id="ARBA00011738"/>
    </source>
</evidence>
<dbReference type="CDD" id="cd00311">
    <property type="entry name" value="TIM"/>
    <property type="match status" value="1"/>
</dbReference>
<evidence type="ECO:0000256" key="1">
    <source>
        <dbReference type="ARBA" id="ARBA00004680"/>
    </source>
</evidence>
<comment type="similarity">
    <text evidence="3 11">Belongs to the triosephosphate isomerase family.</text>
</comment>
<comment type="pathway">
    <text evidence="2 11">Carbohydrate biosynthesis; gluconeogenesis.</text>
</comment>
<dbReference type="Pfam" id="PF00121">
    <property type="entry name" value="TIM"/>
    <property type="match status" value="1"/>
</dbReference>
<keyword evidence="12" id="KW-0472">Membrane</keyword>
<dbReference type="OrthoDB" id="6715177at2759"/>
<evidence type="ECO:0000256" key="7">
    <source>
        <dbReference type="ARBA" id="ARBA00023152"/>
    </source>
</evidence>
<dbReference type="InterPro" id="IPR013785">
    <property type="entry name" value="Aldolase_TIM"/>
</dbReference>
<evidence type="ECO:0000256" key="8">
    <source>
        <dbReference type="ARBA" id="ARBA00023235"/>
    </source>
</evidence>
<dbReference type="EC" id="5.3.1.1" evidence="11"/>
<evidence type="ECO:0000256" key="5">
    <source>
        <dbReference type="ARBA" id="ARBA00022432"/>
    </source>
</evidence>
<comment type="function">
    <text evidence="10">Catalyzes the interconversion of glyceraldehyde 3-phosphate and dihydroxyacetone phosphate in the glycolytic and gluconeogenic pathways.</text>
</comment>
<dbReference type="Gene3D" id="3.20.20.70">
    <property type="entry name" value="Aldolase class I"/>
    <property type="match status" value="1"/>
</dbReference>
<dbReference type="AlphaFoldDB" id="A0A8J2SPP3"/>
<comment type="pathway">
    <text evidence="1 11">Carbohydrate degradation; glycolysis; D-glyceraldehyde 3-phosphate from glycerone phosphate: step 1/1.</text>
</comment>
<evidence type="ECO:0000256" key="11">
    <source>
        <dbReference type="RuleBase" id="RU363013"/>
    </source>
</evidence>
<keyword evidence="12" id="KW-0812">Transmembrane</keyword>
<keyword evidence="5 11" id="KW-0312">Gluconeogenesis</keyword>
<dbReference type="PROSITE" id="PS51440">
    <property type="entry name" value="TIM_2"/>
    <property type="match status" value="1"/>
</dbReference>
<dbReference type="InterPro" id="IPR000652">
    <property type="entry name" value="Triosephosphate_isomerase"/>
</dbReference>
<dbReference type="InterPro" id="IPR020861">
    <property type="entry name" value="Triosephosphate_isomerase_AS"/>
</dbReference>
<dbReference type="Proteomes" id="UP000789595">
    <property type="component" value="Unassembled WGS sequence"/>
</dbReference>
<comment type="catalytic activity">
    <reaction evidence="9">
        <text>D-glyceraldehyde 3-phosphate = dihydroxyacetone phosphate</text>
        <dbReference type="Rhea" id="RHEA:18585"/>
        <dbReference type="ChEBI" id="CHEBI:57642"/>
        <dbReference type="ChEBI" id="CHEBI:59776"/>
        <dbReference type="EC" id="5.3.1.1"/>
    </reaction>
    <physiologicalReaction direction="left-to-right" evidence="9">
        <dbReference type="Rhea" id="RHEA:18586"/>
    </physiologicalReaction>
</comment>
<protein>
    <recommendedName>
        <fullName evidence="11">Triosephosphate isomerase</fullName>
        <ecNumber evidence="11">5.3.1.1</ecNumber>
    </recommendedName>
</protein>
<dbReference type="PROSITE" id="PS00171">
    <property type="entry name" value="TIM_1"/>
    <property type="match status" value="1"/>
</dbReference>
<dbReference type="PANTHER" id="PTHR21139:SF42">
    <property type="entry name" value="TRIOSEPHOSPHATE ISOMERASE"/>
    <property type="match status" value="1"/>
</dbReference>
<reference evidence="13" key="1">
    <citation type="submission" date="2021-11" db="EMBL/GenBank/DDBJ databases">
        <authorList>
            <consortium name="Genoscope - CEA"/>
            <person name="William W."/>
        </authorList>
    </citation>
    <scope>NUCLEOTIDE SEQUENCE</scope>
</reference>
<feature type="transmembrane region" description="Helical" evidence="12">
    <location>
        <begin position="45"/>
        <end position="65"/>
    </location>
</feature>
<dbReference type="GO" id="GO:0019563">
    <property type="term" value="P:glycerol catabolic process"/>
    <property type="evidence" value="ECO:0007669"/>
    <property type="project" value="TreeGrafter"/>
</dbReference>
<dbReference type="GO" id="GO:0005829">
    <property type="term" value="C:cytosol"/>
    <property type="evidence" value="ECO:0007669"/>
    <property type="project" value="TreeGrafter"/>
</dbReference>
<keyword evidence="6" id="KW-0963">Cytoplasm</keyword>
<dbReference type="InterPro" id="IPR022896">
    <property type="entry name" value="TrioseP_Isoase_bac/euk"/>
</dbReference>
<name>A0A8J2SPP3_9STRA</name>
<dbReference type="GO" id="GO:0046166">
    <property type="term" value="P:glyceraldehyde-3-phosphate biosynthetic process"/>
    <property type="evidence" value="ECO:0007669"/>
    <property type="project" value="TreeGrafter"/>
</dbReference>
<evidence type="ECO:0000256" key="6">
    <source>
        <dbReference type="ARBA" id="ARBA00022490"/>
    </source>
</evidence>
<evidence type="ECO:0000256" key="2">
    <source>
        <dbReference type="ARBA" id="ARBA00004742"/>
    </source>
</evidence>
<organism evidence="13 14">
    <name type="scientific">Pelagomonas calceolata</name>
    <dbReference type="NCBI Taxonomy" id="35677"/>
    <lineage>
        <taxon>Eukaryota</taxon>
        <taxon>Sar</taxon>
        <taxon>Stramenopiles</taxon>
        <taxon>Ochrophyta</taxon>
        <taxon>Pelagophyceae</taxon>
        <taxon>Pelagomonadales</taxon>
        <taxon>Pelagomonadaceae</taxon>
        <taxon>Pelagomonas</taxon>
    </lineage>
</organism>
<dbReference type="SUPFAM" id="SSF51351">
    <property type="entry name" value="Triosephosphate isomerase (TIM)"/>
    <property type="match status" value="1"/>
</dbReference>
<keyword evidence="14" id="KW-1185">Reference proteome</keyword>
<evidence type="ECO:0000313" key="13">
    <source>
        <dbReference type="EMBL" id="CAH0370339.1"/>
    </source>
</evidence>
<dbReference type="UniPathway" id="UPA00109">
    <property type="reaction ID" value="UER00189"/>
</dbReference>
<comment type="subunit">
    <text evidence="4">Homodimer.</text>
</comment>
<accession>A0A8J2SPP3</accession>
<keyword evidence="12" id="KW-1133">Transmembrane helix</keyword>
<dbReference type="PANTHER" id="PTHR21139">
    <property type="entry name" value="TRIOSEPHOSPHATE ISOMERASE"/>
    <property type="match status" value="1"/>
</dbReference>
<proteinExistence type="inferred from homology"/>
<dbReference type="EMBL" id="CAKKNE010000003">
    <property type="protein sequence ID" value="CAH0370339.1"/>
    <property type="molecule type" value="Genomic_DNA"/>
</dbReference>
<keyword evidence="7 11" id="KW-0324">Glycolysis</keyword>
<comment type="caution">
    <text evidence="13">The sequence shown here is derived from an EMBL/GenBank/DDBJ whole genome shotgun (WGS) entry which is preliminary data.</text>
</comment>
<dbReference type="NCBIfam" id="TIGR00419">
    <property type="entry name" value="tim"/>
    <property type="match status" value="1"/>
</dbReference>
<dbReference type="UniPathway" id="UPA00138"/>
<keyword evidence="8 11" id="KW-0413">Isomerase</keyword>